<dbReference type="EMBL" id="PKOZ01000027">
    <property type="protein sequence ID" value="PQD93690.1"/>
    <property type="molecule type" value="Genomic_DNA"/>
</dbReference>
<protein>
    <submittedName>
        <fullName evidence="1">Uncharacterized protein</fullName>
    </submittedName>
</protein>
<comment type="caution">
    <text evidence="1">The sequence shown here is derived from an EMBL/GenBank/DDBJ whole genome shotgun (WGS) entry which is preliminary data.</text>
</comment>
<dbReference type="OrthoDB" id="7859927at2"/>
<evidence type="ECO:0000313" key="1">
    <source>
        <dbReference type="EMBL" id="PQD93690.1"/>
    </source>
</evidence>
<keyword evidence="2" id="KW-1185">Reference proteome</keyword>
<dbReference type="AlphaFoldDB" id="A0A2S7MVB3"/>
<organism evidence="1 2">
    <name type="scientific">Pradoshia eiseniae</name>
    <dbReference type="NCBI Taxonomy" id="2064768"/>
    <lineage>
        <taxon>Bacteria</taxon>
        <taxon>Bacillati</taxon>
        <taxon>Bacillota</taxon>
        <taxon>Bacilli</taxon>
        <taxon>Bacillales</taxon>
        <taxon>Bacillaceae</taxon>
        <taxon>Pradoshia</taxon>
    </lineage>
</organism>
<gene>
    <name evidence="1" type="ORF">CYL18_18535</name>
</gene>
<name>A0A2S7MVB3_9BACI</name>
<dbReference type="InterPro" id="IPR049249">
    <property type="entry name" value="DUF6882"/>
</dbReference>
<dbReference type="Pfam" id="PF21813">
    <property type="entry name" value="DUF6882"/>
    <property type="match status" value="1"/>
</dbReference>
<dbReference type="Proteomes" id="UP000239663">
    <property type="component" value="Unassembled WGS sequence"/>
</dbReference>
<reference evidence="1 2" key="1">
    <citation type="submission" date="2017-12" db="EMBL/GenBank/DDBJ databases">
        <title>Taxonomic description and draft genome of Pradoshia cofamensis Gen. nov., sp. nov., a thermotolerant bacillale isolated from anterior gut of earthworm Eisenia fetida.</title>
        <authorList>
            <person name="Saha T."/>
            <person name="Chakraborty R."/>
        </authorList>
    </citation>
    <scope>NUCLEOTIDE SEQUENCE [LARGE SCALE GENOMIC DNA]</scope>
    <source>
        <strain evidence="1 2">EAG3</strain>
    </source>
</reference>
<proteinExistence type="predicted"/>
<dbReference type="RefSeq" id="WP_104850948.1">
    <property type="nucleotide sequence ID" value="NZ_PKOZ01000027.1"/>
</dbReference>
<evidence type="ECO:0000313" key="2">
    <source>
        <dbReference type="Proteomes" id="UP000239663"/>
    </source>
</evidence>
<sequence>MPMTDIQFDQYLDYCYDKLEMKQAELLESYGISRFEEYWYSQEDGILQFKLDGEVKLEFNVIFIGSWSSNSDTWMWSWGNESMTDNARRQSASLKELHQVSGFDIFAKPFFECDEAMAHELTAFAVEHLNAKGMYISPDGKSLLFMAVMSPNPS</sequence>
<accession>A0A2S7MVB3</accession>